<dbReference type="GO" id="GO:0020037">
    <property type="term" value="F:heme binding"/>
    <property type="evidence" value="ECO:0007669"/>
    <property type="project" value="TreeGrafter"/>
</dbReference>
<dbReference type="GO" id="GO:0022904">
    <property type="term" value="P:respiratory electron transport chain"/>
    <property type="evidence" value="ECO:0007669"/>
    <property type="project" value="InterPro"/>
</dbReference>
<keyword evidence="4" id="KW-1003">Cell membrane</keyword>
<dbReference type="PANTHER" id="PTHR30485:SF2">
    <property type="entry name" value="BLL0597 PROTEIN"/>
    <property type="match status" value="1"/>
</dbReference>
<dbReference type="RefSeq" id="WP_008290459.1">
    <property type="nucleotide sequence ID" value="NZ_GG657889.1"/>
</dbReference>
<evidence type="ECO:0000259" key="13">
    <source>
        <dbReference type="Pfam" id="PF01292"/>
    </source>
</evidence>
<dbReference type="InterPro" id="IPR051542">
    <property type="entry name" value="Hydrogenase_cytochrome"/>
</dbReference>
<dbReference type="GO" id="GO:0005886">
    <property type="term" value="C:plasma membrane"/>
    <property type="evidence" value="ECO:0007669"/>
    <property type="project" value="UniProtKB-SubCell"/>
</dbReference>
<sequence length="245" mass="28226">MKQESHVTEYHVWDRSVRWFHWINVLCVLGLIAIGVAFINSKALGITDDGKIFLKTWHVYIGYVFAINLGWRLVWGFIGNRFSRWNAVLPFGANYRQQSRAFWSGWKQGKPAAFMGHNPLARWMVMVLFLLMTVMAVTGLVLAGTDIYKPPFGSQFKEWVAESPAMIEQIRPYSDIGVDKEAYKAMRDFRSPFKDTHEITFFILLAAIFLHLFGVIVTEIRERNGLVSAMVTGKKVFKEKPLDKE</sequence>
<feature type="domain" description="Cytochrome b561 bacterial/Ni-hydrogenase" evidence="13">
    <location>
        <begin position="12"/>
        <end position="233"/>
    </location>
</feature>
<keyword evidence="11 12" id="KW-0472">Membrane</keyword>
<keyword evidence="3" id="KW-0813">Transport</keyword>
<evidence type="ECO:0000256" key="12">
    <source>
        <dbReference type="SAM" id="Phobius"/>
    </source>
</evidence>
<feature type="transmembrane region" description="Helical" evidence="12">
    <location>
        <begin position="199"/>
        <end position="220"/>
    </location>
</feature>
<dbReference type="Pfam" id="PF01292">
    <property type="entry name" value="Ni_hydr_CYTB"/>
    <property type="match status" value="1"/>
</dbReference>
<dbReference type="EMBL" id="GG657889">
    <property type="protein sequence ID" value="EEF80749.1"/>
    <property type="molecule type" value="Genomic_DNA"/>
</dbReference>
<proteinExistence type="inferred from homology"/>
<evidence type="ECO:0000313" key="15">
    <source>
        <dbReference type="Proteomes" id="UP000004679"/>
    </source>
</evidence>
<dbReference type="Proteomes" id="UP000004679">
    <property type="component" value="Unassembled WGS sequence"/>
</dbReference>
<gene>
    <name evidence="14" type="ORF">MDMS009_688</name>
</gene>
<protein>
    <submittedName>
        <fullName evidence="14">Nickel-dependent hydrogenases b-type cytochrome subunit superfamily</fullName>
    </submittedName>
</protein>
<comment type="subcellular location">
    <subcellularLocation>
        <location evidence="1">Cell membrane</location>
        <topology evidence="1">Multi-pass membrane protein</topology>
    </subcellularLocation>
</comment>
<keyword evidence="10" id="KW-0408">Iron</keyword>
<evidence type="ECO:0000256" key="2">
    <source>
        <dbReference type="ARBA" id="ARBA00008622"/>
    </source>
</evidence>
<comment type="similarity">
    <text evidence="2">Belongs to the HupC/HyaC/HydC family.</text>
</comment>
<accession>C0N3E7</accession>
<reference evidence="14 15" key="1">
    <citation type="journal article" date="2011" name="J. Bacteriol.">
        <title>Draft genome sequence of the chemolithoheterotrophic, halophilic methylotroph Methylophaga thiooxydans DMS010.</title>
        <authorList>
            <person name="Boden R."/>
            <person name="Ferriera S."/>
            <person name="Johnson J."/>
            <person name="Kelly D.P."/>
            <person name="Murrell J.C."/>
            <person name="Schafer H."/>
        </authorList>
    </citation>
    <scope>NUCLEOTIDE SEQUENCE [LARGE SCALE GENOMIC DNA]</scope>
    <source>
        <strain evidence="14 15">DMS010</strain>
    </source>
</reference>
<keyword evidence="7" id="KW-0479">Metal-binding</keyword>
<evidence type="ECO:0000256" key="11">
    <source>
        <dbReference type="ARBA" id="ARBA00023136"/>
    </source>
</evidence>
<feature type="transmembrane region" description="Helical" evidence="12">
    <location>
        <begin position="20"/>
        <end position="39"/>
    </location>
</feature>
<dbReference type="PANTHER" id="PTHR30485">
    <property type="entry name" value="NI/FE-HYDROGENASE 1 B-TYPE CYTOCHROME SUBUNIT"/>
    <property type="match status" value="1"/>
</dbReference>
<evidence type="ECO:0000256" key="7">
    <source>
        <dbReference type="ARBA" id="ARBA00022723"/>
    </source>
</evidence>
<dbReference type="SUPFAM" id="SSF81342">
    <property type="entry name" value="Transmembrane di-heme cytochromes"/>
    <property type="match status" value="1"/>
</dbReference>
<evidence type="ECO:0000256" key="4">
    <source>
        <dbReference type="ARBA" id="ARBA00022475"/>
    </source>
</evidence>
<evidence type="ECO:0000256" key="3">
    <source>
        <dbReference type="ARBA" id="ARBA00022448"/>
    </source>
</evidence>
<keyword evidence="15" id="KW-1185">Reference proteome</keyword>
<evidence type="ECO:0000256" key="8">
    <source>
        <dbReference type="ARBA" id="ARBA00022982"/>
    </source>
</evidence>
<feature type="transmembrane region" description="Helical" evidence="12">
    <location>
        <begin position="120"/>
        <end position="143"/>
    </location>
</feature>
<dbReference type="Gene3D" id="1.20.950.20">
    <property type="entry name" value="Transmembrane di-heme cytochromes, Chain C"/>
    <property type="match status" value="1"/>
</dbReference>
<evidence type="ECO:0000256" key="10">
    <source>
        <dbReference type="ARBA" id="ARBA00023004"/>
    </source>
</evidence>
<keyword evidence="5" id="KW-0349">Heme</keyword>
<dbReference type="OrthoDB" id="196472at2"/>
<name>C0N3E7_9GAMM</name>
<dbReference type="HOGENOM" id="CLU_078451_2_1_6"/>
<dbReference type="GO" id="GO:0005506">
    <property type="term" value="F:iron ion binding"/>
    <property type="evidence" value="ECO:0007669"/>
    <property type="project" value="InterPro"/>
</dbReference>
<evidence type="ECO:0000256" key="9">
    <source>
        <dbReference type="ARBA" id="ARBA00022989"/>
    </source>
</evidence>
<dbReference type="InterPro" id="IPR011577">
    <property type="entry name" value="Cyt_b561_bac/Ni-Hgenase"/>
</dbReference>
<evidence type="ECO:0000313" key="14">
    <source>
        <dbReference type="EMBL" id="EEF80749.1"/>
    </source>
</evidence>
<dbReference type="InterPro" id="IPR016174">
    <property type="entry name" value="Di-haem_cyt_TM"/>
</dbReference>
<dbReference type="AlphaFoldDB" id="C0N3E7"/>
<evidence type="ECO:0000256" key="5">
    <source>
        <dbReference type="ARBA" id="ARBA00022617"/>
    </source>
</evidence>
<keyword evidence="9 12" id="KW-1133">Transmembrane helix</keyword>
<evidence type="ECO:0000256" key="1">
    <source>
        <dbReference type="ARBA" id="ARBA00004651"/>
    </source>
</evidence>
<feature type="transmembrane region" description="Helical" evidence="12">
    <location>
        <begin position="59"/>
        <end position="78"/>
    </location>
</feature>
<dbReference type="PRINTS" id="PR00161">
    <property type="entry name" value="NIHGNASECYTB"/>
</dbReference>
<dbReference type="GO" id="GO:0009055">
    <property type="term" value="F:electron transfer activity"/>
    <property type="evidence" value="ECO:0007669"/>
    <property type="project" value="InterPro"/>
</dbReference>
<dbReference type="InterPro" id="IPR000516">
    <property type="entry name" value="Ni-dep_Hydgase_cyt-B"/>
</dbReference>
<keyword evidence="8" id="KW-0249">Electron transport</keyword>
<evidence type="ECO:0000256" key="6">
    <source>
        <dbReference type="ARBA" id="ARBA00022692"/>
    </source>
</evidence>
<keyword evidence="6 12" id="KW-0812">Transmembrane</keyword>
<organism evidence="14 15">
    <name type="scientific">Methylophaga thiooxydans DMS010</name>
    <dbReference type="NCBI Taxonomy" id="637616"/>
    <lineage>
        <taxon>Bacteria</taxon>
        <taxon>Pseudomonadati</taxon>
        <taxon>Pseudomonadota</taxon>
        <taxon>Gammaproteobacteria</taxon>
        <taxon>Thiotrichales</taxon>
        <taxon>Piscirickettsiaceae</taxon>
        <taxon>Methylophaga</taxon>
    </lineage>
</organism>